<evidence type="ECO:0000313" key="4">
    <source>
        <dbReference type="Proteomes" id="UP000663828"/>
    </source>
</evidence>
<dbReference type="EMBL" id="CAJNOJ010000180">
    <property type="protein sequence ID" value="CAF1251162.1"/>
    <property type="molecule type" value="Genomic_DNA"/>
</dbReference>
<evidence type="ECO:0000256" key="1">
    <source>
        <dbReference type="SAM" id="Phobius"/>
    </source>
</evidence>
<feature type="transmembrane region" description="Helical" evidence="1">
    <location>
        <begin position="40"/>
        <end position="62"/>
    </location>
</feature>
<dbReference type="Proteomes" id="UP000663828">
    <property type="component" value="Unassembled WGS sequence"/>
</dbReference>
<comment type="caution">
    <text evidence="2">The sequence shown here is derived from an EMBL/GenBank/DDBJ whole genome shotgun (WGS) entry which is preliminary data.</text>
</comment>
<dbReference type="AlphaFoldDB" id="A0A813WWC7"/>
<dbReference type="Proteomes" id="UP000663852">
    <property type="component" value="Unassembled WGS sequence"/>
</dbReference>
<sequence length="70" mass="7737">MCQLAADDGLSVHSTYFLVSKVIDLTTIILQTKVGDVGQLVVGTGIHLLSMVSPFWVLHPLIRQMSEYLH</sequence>
<keyword evidence="1" id="KW-0472">Membrane</keyword>
<evidence type="ECO:0000313" key="2">
    <source>
        <dbReference type="EMBL" id="CAF0866996.1"/>
    </source>
</evidence>
<gene>
    <name evidence="3" type="ORF">EDS130_LOCUS27981</name>
    <name evidence="2" type="ORF">XAT740_LOCUS6290</name>
</gene>
<dbReference type="EMBL" id="CAJNOR010000284">
    <property type="protein sequence ID" value="CAF0866996.1"/>
    <property type="molecule type" value="Genomic_DNA"/>
</dbReference>
<keyword evidence="4" id="KW-1185">Reference proteome</keyword>
<keyword evidence="1" id="KW-0812">Transmembrane</keyword>
<proteinExistence type="predicted"/>
<evidence type="ECO:0000313" key="3">
    <source>
        <dbReference type="EMBL" id="CAF1251162.1"/>
    </source>
</evidence>
<organism evidence="2 4">
    <name type="scientific">Adineta ricciae</name>
    <name type="common">Rotifer</name>
    <dbReference type="NCBI Taxonomy" id="249248"/>
    <lineage>
        <taxon>Eukaryota</taxon>
        <taxon>Metazoa</taxon>
        <taxon>Spiralia</taxon>
        <taxon>Gnathifera</taxon>
        <taxon>Rotifera</taxon>
        <taxon>Eurotatoria</taxon>
        <taxon>Bdelloidea</taxon>
        <taxon>Adinetida</taxon>
        <taxon>Adinetidae</taxon>
        <taxon>Adineta</taxon>
    </lineage>
</organism>
<protein>
    <submittedName>
        <fullName evidence="2">Uncharacterized protein</fullName>
    </submittedName>
</protein>
<keyword evidence="1" id="KW-1133">Transmembrane helix</keyword>
<reference evidence="2" key="1">
    <citation type="submission" date="2021-02" db="EMBL/GenBank/DDBJ databases">
        <authorList>
            <person name="Nowell W R."/>
        </authorList>
    </citation>
    <scope>NUCLEOTIDE SEQUENCE</scope>
</reference>
<name>A0A813WWC7_ADIRI</name>
<accession>A0A813WWC7</accession>